<dbReference type="FunCoup" id="A0A6J2XD59">
    <property type="interactions" value="2609"/>
</dbReference>
<dbReference type="Pfam" id="PF23726">
    <property type="entry name" value="Beta-prop_RSE1_2nd"/>
    <property type="match status" value="1"/>
</dbReference>
<sequence length="1225" mass="136955">MHLYNLTLQRATAITHAIHGNFSGSKIQEIVIARGKSIELLRLDPNTGKIHTLLTIEIFGIVRSMMPFRLTGGTKDYVIVGSDSGRIVILDYQPQKNCFVKVHQETFGKSGCRRIVPGQYLATDPHGRVIFLGAIEKQKLAYILNRDDQTRLTISSPLEAPKSNTLVYHMVGVDVAFNNPMFACLEIDYEEADSDPTGEAAQRTQQTLTFYELDLNVNHVVRKYSEPLEEHANFLITVPGGDEGPSGVLICSENYLTYKNLGDQHDIRCPIPRRRNDLDDPERGMIFVCSATYKTKSSSAVSKSKSMFFFLAQTEQGDIFKITLETDEDMVTEIKLKYFDTVPVATAMCVLKTGFLFVASEFGNHYLYQIAHLGDDDDELEFSSAMPLEEGDTFFFAPRQLQNLILVDEIESLSPILSARVADLAGEDTPQLYMLCGRGPRSSLRVLRHGLEVSEMAVSELPGNPNAVWTVKNKSDDEYDAYIIVSFINATLVLSIGETVEEVTDSGFKGTTPTLSCSALANDALVQIYPEGMHHIGPNKKVNQWKDGKKSIVKCAVNQRQVVLALTGGELVCFEMDPTGHLHEYKERKRMDSEVLCMAIGSVAPGEQRAWFLAVGLANDTVQIMSLDPADCLSSRAMQVLPACPESLCIVEMGGGGDTESSGAQAGSTLYLNIGLQNGALLIAVLDPVTGELTDTRTRYLGSRPVKLFRIRMQNSEAVLAMSSRSWLSYYYQSRFYLTPLSYDSLEYASGFSSEQCPEGIVAISTNTLRILALEKLGAVFNQISFPLEYTPRKFIVHPESSNLLILETEHNAYTEETKKQRRLQNAKEMKEAAGEDEQELAKEMAEAFLNEDLPENIFSAPKAGHGMWASTLKIMDPVGGNLYKCLRFEQNEAAMSLALVKFHGQPEHQWFLILGIAKDYQLNPRICTQGFLDTYRVDVMCRKLELVHRTPVDEVPMALCPYNGRLLAGIGRMLRLYDMGKKKLLRKCENKHIPNAIVNIQAMGKRIFVSDIQESVFMVRYKRAENQLIIFADDTNPRWTTCTTVLDYNSVATADKFGNISIMRLPTNVSDDVEEDPTGHKALWDRGLLNGASQKTETIATFHVGETVTWLQKATLIPGGSESLLYTTLSGTVGVLVPFTSHEDHDFFQHLEMHMRSENPPLCCREHLAFRSYYFPVKNVIDGDLCEQYNSLEPAKQKSIANDLDRTSAEVSKKLEDIRTRYAF</sequence>
<dbReference type="InterPro" id="IPR018846">
    <property type="entry name" value="Beta-prop_RSE1/DDB1/CPSF1_1st"/>
</dbReference>
<dbReference type="InterPro" id="IPR015943">
    <property type="entry name" value="WD40/YVTN_repeat-like_dom_sf"/>
</dbReference>
<keyword evidence="2" id="KW-0539">Nucleus</keyword>
<proteinExistence type="predicted"/>
<organism evidence="6 7">
    <name type="scientific">Sitophilus oryzae</name>
    <name type="common">Rice weevil</name>
    <name type="synonym">Curculio oryzae</name>
    <dbReference type="NCBI Taxonomy" id="7048"/>
    <lineage>
        <taxon>Eukaryota</taxon>
        <taxon>Metazoa</taxon>
        <taxon>Ecdysozoa</taxon>
        <taxon>Arthropoda</taxon>
        <taxon>Hexapoda</taxon>
        <taxon>Insecta</taxon>
        <taxon>Pterygota</taxon>
        <taxon>Neoptera</taxon>
        <taxon>Endopterygota</taxon>
        <taxon>Coleoptera</taxon>
        <taxon>Polyphaga</taxon>
        <taxon>Cucujiformia</taxon>
        <taxon>Curculionidae</taxon>
        <taxon>Dryophthorinae</taxon>
        <taxon>Sitophilus</taxon>
    </lineage>
</organism>
<dbReference type="FunFam" id="2.130.10.10:FF:000027">
    <property type="entry name" value="Splicing factor 3B subunit 3"/>
    <property type="match status" value="1"/>
</dbReference>
<dbReference type="KEGG" id="soy:115877164"/>
<evidence type="ECO:0000313" key="7">
    <source>
        <dbReference type="RefSeq" id="XP_030749182.1"/>
    </source>
</evidence>
<dbReference type="CTD" id="23450"/>
<dbReference type="InParanoid" id="A0A6J2XD59"/>
<dbReference type="Proteomes" id="UP000504635">
    <property type="component" value="Unplaced"/>
</dbReference>
<name>A0A6J2XD59_SITOR</name>
<dbReference type="PANTHER" id="PTHR10644">
    <property type="entry name" value="DNA REPAIR/RNA PROCESSING CPSF FAMILY"/>
    <property type="match status" value="1"/>
</dbReference>
<dbReference type="FunFam" id="2.130.10.10:FF:000041">
    <property type="entry name" value="Splicing factor 3b subunit 3"/>
    <property type="match status" value="1"/>
</dbReference>
<evidence type="ECO:0000256" key="1">
    <source>
        <dbReference type="ARBA" id="ARBA00004123"/>
    </source>
</evidence>
<dbReference type="GO" id="GO:0005634">
    <property type="term" value="C:nucleus"/>
    <property type="evidence" value="ECO:0007669"/>
    <property type="project" value="UniProtKB-SubCell"/>
</dbReference>
<dbReference type="GeneID" id="115877164"/>
<dbReference type="Pfam" id="PF03178">
    <property type="entry name" value="CPSF_A"/>
    <property type="match status" value="1"/>
</dbReference>
<gene>
    <name evidence="7" type="primary">LOC115877164</name>
</gene>
<accession>A0A6J2XD59</accession>
<evidence type="ECO:0000313" key="6">
    <source>
        <dbReference type="Proteomes" id="UP000504635"/>
    </source>
</evidence>
<evidence type="ECO:0000256" key="2">
    <source>
        <dbReference type="ARBA" id="ARBA00023242"/>
    </source>
</evidence>
<dbReference type="RefSeq" id="XP_030749182.1">
    <property type="nucleotide sequence ID" value="XM_030893322.1"/>
</dbReference>
<dbReference type="InterPro" id="IPR004871">
    <property type="entry name" value="RSE1/DDB1/CPSF1_C"/>
</dbReference>
<feature type="domain" description="RSE1/DDB1/CPSF1 C-terminal" evidence="3">
    <location>
        <begin position="870"/>
        <end position="1191"/>
    </location>
</feature>
<dbReference type="AlphaFoldDB" id="A0A6J2XD59"/>
<keyword evidence="6" id="KW-1185">Reference proteome</keyword>
<dbReference type="Gene3D" id="2.130.10.10">
    <property type="entry name" value="YVTN repeat-like/Quinoprotein amine dehydrogenase"/>
    <property type="match status" value="3"/>
</dbReference>
<dbReference type="OrthoDB" id="436637at2759"/>
<comment type="subcellular location">
    <subcellularLocation>
        <location evidence="1">Nucleus</location>
    </subcellularLocation>
</comment>
<dbReference type="Pfam" id="PF10433">
    <property type="entry name" value="Beta-prop_RSE1_1st"/>
    <property type="match status" value="1"/>
</dbReference>
<reference evidence="7" key="1">
    <citation type="submission" date="2025-08" db="UniProtKB">
        <authorList>
            <consortium name="RefSeq"/>
        </authorList>
    </citation>
    <scope>IDENTIFICATION</scope>
    <source>
        <tissue evidence="7">Gonads</tissue>
    </source>
</reference>
<feature type="domain" description="RSE1/DDB1/CPSF1 second beta-propeller" evidence="5">
    <location>
        <begin position="454"/>
        <end position="773"/>
    </location>
</feature>
<evidence type="ECO:0000259" key="5">
    <source>
        <dbReference type="Pfam" id="PF23726"/>
    </source>
</evidence>
<protein>
    <submittedName>
        <fullName evidence="7">Splicing factor 3B subunit 3</fullName>
    </submittedName>
</protein>
<evidence type="ECO:0000259" key="4">
    <source>
        <dbReference type="Pfam" id="PF10433"/>
    </source>
</evidence>
<dbReference type="InterPro" id="IPR050358">
    <property type="entry name" value="RSE1/DDB1/CFT1"/>
</dbReference>
<evidence type="ECO:0000259" key="3">
    <source>
        <dbReference type="Pfam" id="PF03178"/>
    </source>
</evidence>
<dbReference type="InterPro" id="IPR058543">
    <property type="entry name" value="Beta-prop_RSE1/DDB1/CPSF1_2nd"/>
</dbReference>
<dbReference type="GO" id="GO:0003676">
    <property type="term" value="F:nucleic acid binding"/>
    <property type="evidence" value="ECO:0007669"/>
    <property type="project" value="InterPro"/>
</dbReference>
<feature type="domain" description="RSE1/DDB1/CPSF1 first beta-propeller" evidence="4">
    <location>
        <begin position="13"/>
        <end position="410"/>
    </location>
</feature>